<dbReference type="VEuPathDB" id="FungiDB:PC110_g15034"/>
<feature type="transmembrane region" description="Helical" evidence="13">
    <location>
        <begin position="158"/>
        <end position="176"/>
    </location>
</feature>
<feature type="transmembrane region" description="Helical" evidence="13">
    <location>
        <begin position="134"/>
        <end position="151"/>
    </location>
</feature>
<keyword evidence="8" id="KW-0443">Lipid metabolism</keyword>
<comment type="subcellular location">
    <subcellularLocation>
        <location evidence="1">Cell membrane</location>
        <topology evidence="1">Multi-pass membrane protein</topology>
    </subcellularLocation>
</comment>
<evidence type="ECO:0000256" key="12">
    <source>
        <dbReference type="SAM" id="MobiDB-lite"/>
    </source>
</evidence>
<keyword evidence="2" id="KW-1003">Cell membrane</keyword>
<dbReference type="PANTHER" id="PTHR46382">
    <property type="entry name" value="PHOSPHATIDATE CYTIDYLYLTRANSFERASE"/>
    <property type="match status" value="1"/>
</dbReference>
<evidence type="ECO:0000256" key="10">
    <source>
        <dbReference type="ARBA" id="ARBA00023209"/>
    </source>
</evidence>
<feature type="transmembrane region" description="Helical" evidence="13">
    <location>
        <begin position="222"/>
        <end position="241"/>
    </location>
</feature>
<evidence type="ECO:0000256" key="11">
    <source>
        <dbReference type="ARBA" id="ARBA00023264"/>
    </source>
</evidence>
<comment type="caution">
    <text evidence="14">The sequence shown here is derived from an EMBL/GenBank/DDBJ whole genome shotgun (WGS) entry which is preliminary data.</text>
</comment>
<keyword evidence="10" id="KW-0594">Phospholipid biosynthesis</keyword>
<evidence type="ECO:0000256" key="3">
    <source>
        <dbReference type="ARBA" id="ARBA00022516"/>
    </source>
</evidence>
<evidence type="ECO:0000256" key="9">
    <source>
        <dbReference type="ARBA" id="ARBA00023136"/>
    </source>
</evidence>
<keyword evidence="3" id="KW-0444">Lipid biosynthesis</keyword>
<evidence type="ECO:0008006" key="16">
    <source>
        <dbReference type="Google" id="ProtNLM"/>
    </source>
</evidence>
<accession>A0A329RWA4</accession>
<sequence length="259" mass="28837">MQCNALRRCPGVTCDGIFVAIARVHNDNRVQLRTSVCSYEYACLANRIRLRARQTLEQLSNNSETACGEEGNDSGSQDATEEPQTQEEIAQRRAVTSLPAAFCAAVILCTVSSTAFLLALQWLQILQSTEFHDYRWEFAVITGFIAGFCACMAPDWKVAVVTLINYFIFILLTPLVQRSSRTDAEAFVTFMLVTLGLVYVVGPLSVLVAFVDDNNRSLYRKLLIALLYVVWASDTGVYVVGKTLAYPYYHPLAPHLSKN</sequence>
<organism evidence="14 15">
    <name type="scientific">Phytophthora cactorum</name>
    <dbReference type="NCBI Taxonomy" id="29920"/>
    <lineage>
        <taxon>Eukaryota</taxon>
        <taxon>Sar</taxon>
        <taxon>Stramenopiles</taxon>
        <taxon>Oomycota</taxon>
        <taxon>Peronosporomycetes</taxon>
        <taxon>Peronosporales</taxon>
        <taxon>Peronosporaceae</taxon>
        <taxon>Phytophthora</taxon>
    </lineage>
</organism>
<keyword evidence="15" id="KW-1185">Reference proteome</keyword>
<gene>
    <name evidence="14" type="ORF">PC110_g15034</name>
</gene>
<dbReference type="GO" id="GO:0016024">
    <property type="term" value="P:CDP-diacylglycerol biosynthetic process"/>
    <property type="evidence" value="ECO:0007669"/>
    <property type="project" value="TreeGrafter"/>
</dbReference>
<feature type="transmembrane region" description="Helical" evidence="13">
    <location>
        <begin position="100"/>
        <end position="122"/>
    </location>
</feature>
<dbReference type="EMBL" id="MJFZ01000478">
    <property type="protein sequence ID" value="RAW28599.1"/>
    <property type="molecule type" value="Genomic_DNA"/>
</dbReference>
<feature type="region of interest" description="Disordered" evidence="12">
    <location>
        <begin position="61"/>
        <end position="88"/>
    </location>
</feature>
<evidence type="ECO:0000256" key="1">
    <source>
        <dbReference type="ARBA" id="ARBA00004651"/>
    </source>
</evidence>
<dbReference type="GO" id="GO:0005886">
    <property type="term" value="C:plasma membrane"/>
    <property type="evidence" value="ECO:0007669"/>
    <property type="project" value="UniProtKB-SubCell"/>
</dbReference>
<feature type="transmembrane region" description="Helical" evidence="13">
    <location>
        <begin position="188"/>
        <end position="210"/>
    </location>
</feature>
<name>A0A329RWA4_9STRA</name>
<protein>
    <recommendedName>
        <fullName evidence="16">Phosphatidate cytidylyltransferase</fullName>
    </recommendedName>
</protein>
<dbReference type="GO" id="GO:0004605">
    <property type="term" value="F:phosphatidate cytidylyltransferase activity"/>
    <property type="evidence" value="ECO:0007669"/>
    <property type="project" value="TreeGrafter"/>
</dbReference>
<evidence type="ECO:0000256" key="4">
    <source>
        <dbReference type="ARBA" id="ARBA00022679"/>
    </source>
</evidence>
<evidence type="ECO:0000256" key="8">
    <source>
        <dbReference type="ARBA" id="ARBA00023098"/>
    </source>
</evidence>
<keyword evidence="5 13" id="KW-0812">Transmembrane</keyword>
<keyword evidence="4" id="KW-0808">Transferase</keyword>
<dbReference type="Proteomes" id="UP000251314">
    <property type="component" value="Unassembled WGS sequence"/>
</dbReference>
<keyword evidence="7 13" id="KW-1133">Transmembrane helix</keyword>
<dbReference type="PANTHER" id="PTHR46382:SF1">
    <property type="entry name" value="PHOSPHATIDATE CYTIDYLYLTRANSFERASE"/>
    <property type="match status" value="1"/>
</dbReference>
<keyword evidence="6" id="KW-0548">Nucleotidyltransferase</keyword>
<dbReference type="STRING" id="29920.A0A329RWA4"/>
<dbReference type="Pfam" id="PF01148">
    <property type="entry name" value="CTP_transf_1"/>
    <property type="match status" value="1"/>
</dbReference>
<dbReference type="AlphaFoldDB" id="A0A329RWA4"/>
<evidence type="ECO:0000313" key="14">
    <source>
        <dbReference type="EMBL" id="RAW28599.1"/>
    </source>
</evidence>
<evidence type="ECO:0000313" key="15">
    <source>
        <dbReference type="Proteomes" id="UP000251314"/>
    </source>
</evidence>
<evidence type="ECO:0000256" key="13">
    <source>
        <dbReference type="SAM" id="Phobius"/>
    </source>
</evidence>
<keyword evidence="11" id="KW-1208">Phospholipid metabolism</keyword>
<reference evidence="14 15" key="1">
    <citation type="submission" date="2018-01" db="EMBL/GenBank/DDBJ databases">
        <title>Draft genome of the strawberry crown rot pathogen Phytophthora cactorum.</title>
        <authorList>
            <person name="Armitage A.D."/>
            <person name="Lysoe E."/>
            <person name="Nellist C.F."/>
            <person name="Harrison R.J."/>
            <person name="Brurberg M.B."/>
        </authorList>
    </citation>
    <scope>NUCLEOTIDE SEQUENCE [LARGE SCALE GENOMIC DNA]</scope>
    <source>
        <strain evidence="14 15">10300</strain>
    </source>
</reference>
<proteinExistence type="predicted"/>
<evidence type="ECO:0000256" key="5">
    <source>
        <dbReference type="ARBA" id="ARBA00022692"/>
    </source>
</evidence>
<keyword evidence="9 13" id="KW-0472">Membrane</keyword>
<evidence type="ECO:0000256" key="6">
    <source>
        <dbReference type="ARBA" id="ARBA00022695"/>
    </source>
</evidence>
<evidence type="ECO:0000256" key="2">
    <source>
        <dbReference type="ARBA" id="ARBA00022475"/>
    </source>
</evidence>
<dbReference type="OrthoDB" id="10298892at2759"/>
<evidence type="ECO:0000256" key="7">
    <source>
        <dbReference type="ARBA" id="ARBA00022989"/>
    </source>
</evidence>